<sequence>MATEKALSKNFDVIVVGAGISGINTGYHLQTRCPNLSYTILEGREELGGTWSLFRYPGIRSDSDLHTFGFSWEPWNQPNAIAEADAIRAYLSSTAKKYHIDEKIQYKHFVNKLDWSTSKQRWTLEVAHDGTTSTYSSKYIVMGTGYYDYKEPLEAKIPGLENFKGQVIHPQFWPEDLDYTDKKILIVGSGATAVTLLPNLAKKAKMVTQVQRSPGYFLILPQKDPTDQWVKDHLPGFLSRRFIRWKYLIMGTLVYQLCRWFPARMRNVLRAGVKAELPPGTDIDPHFKPAYQPWDQRMCITPGGDYFEAYKNGKAEIKTDHIRTVTEDGLILGSGEQLQADIIITATGLKMRVGGGAQLTVDGKPVELADKFLWKGTMLQDVPNLWYIIGYANASWTLAADASARLFCRMMNDMEYSGKKSVVPYLTPPQQEKMEKDNVPLLPLNSTYVTNAMSRRVIPRAGKDGNWKPRINYFVDMFKAIYGDITSGVQYR</sequence>
<keyword evidence="2" id="KW-1185">Reference proteome</keyword>
<protein>
    <submittedName>
        <fullName evidence="1">Uncharacterized protein</fullName>
    </submittedName>
</protein>
<name>A0ACC3A455_9EURO</name>
<dbReference type="EMBL" id="JAPDRQ010000110">
    <property type="protein sequence ID" value="KAJ9654856.1"/>
    <property type="molecule type" value="Genomic_DNA"/>
</dbReference>
<organism evidence="1 2">
    <name type="scientific">Neophaeococcomyces mojaviensis</name>
    <dbReference type="NCBI Taxonomy" id="3383035"/>
    <lineage>
        <taxon>Eukaryota</taxon>
        <taxon>Fungi</taxon>
        <taxon>Dikarya</taxon>
        <taxon>Ascomycota</taxon>
        <taxon>Pezizomycotina</taxon>
        <taxon>Eurotiomycetes</taxon>
        <taxon>Chaetothyriomycetidae</taxon>
        <taxon>Chaetothyriales</taxon>
        <taxon>Chaetothyriales incertae sedis</taxon>
        <taxon>Neophaeococcomyces</taxon>
    </lineage>
</organism>
<evidence type="ECO:0000313" key="2">
    <source>
        <dbReference type="Proteomes" id="UP001172386"/>
    </source>
</evidence>
<comment type="caution">
    <text evidence="1">The sequence shown here is derived from an EMBL/GenBank/DDBJ whole genome shotgun (WGS) entry which is preliminary data.</text>
</comment>
<reference evidence="1" key="1">
    <citation type="submission" date="2022-10" db="EMBL/GenBank/DDBJ databases">
        <title>Culturing micro-colonial fungi from biological soil crusts in the Mojave desert and describing Neophaeococcomyces mojavensis, and introducing the new genera and species Taxawa tesnikishii.</title>
        <authorList>
            <person name="Kurbessoian T."/>
            <person name="Stajich J.E."/>
        </authorList>
    </citation>
    <scope>NUCLEOTIDE SEQUENCE</scope>
    <source>
        <strain evidence="1">JES_112</strain>
    </source>
</reference>
<proteinExistence type="predicted"/>
<gene>
    <name evidence="1" type="ORF">H2198_006129</name>
</gene>
<dbReference type="Proteomes" id="UP001172386">
    <property type="component" value="Unassembled WGS sequence"/>
</dbReference>
<evidence type="ECO:0000313" key="1">
    <source>
        <dbReference type="EMBL" id="KAJ9654856.1"/>
    </source>
</evidence>
<accession>A0ACC3A455</accession>